<sequence length="226" mass="24397">MQKPGLSTLVLTSIGLLFAALVVVLIVSSLVRPSVREFAPTAPNPEAVGERSVGPRLYTVDATAHDRWVYFDFSRGSVVDVDSRRSLDWDLAFQRHRMISNGGDTNPAGRGAVADLGPIRIDSALTVPEDDWTTDEGRGDTPRNPVLEDWYDYSWTSHILRPADRVLAIRTADGRYAALRFVGYYCPGGRPGCVSFVYRYQGDGSKTFAPAAASAADSAANGTAAG</sequence>
<name>A0AAE4ZCW1_9BACT</name>
<dbReference type="Pfam" id="PF14064">
    <property type="entry name" value="HmuY"/>
    <property type="match status" value="1"/>
</dbReference>
<dbReference type="InterPro" id="IPR025921">
    <property type="entry name" value="HmuY"/>
</dbReference>
<feature type="transmembrane region" description="Helical" evidence="1">
    <location>
        <begin position="6"/>
        <end position="27"/>
    </location>
</feature>
<dbReference type="Proteomes" id="UP000702544">
    <property type="component" value="Unassembled WGS sequence"/>
</dbReference>
<dbReference type="AlphaFoldDB" id="A0AAE4ZCW1"/>
<accession>A0AAE4ZCW1</accession>
<protein>
    <submittedName>
        <fullName evidence="2">Uncharacterized protein</fullName>
    </submittedName>
</protein>
<proteinExistence type="predicted"/>
<evidence type="ECO:0000313" key="3">
    <source>
        <dbReference type="Proteomes" id="UP000702544"/>
    </source>
</evidence>
<keyword evidence="1" id="KW-1133">Transmembrane helix</keyword>
<dbReference type="EMBL" id="JAACAK010000120">
    <property type="protein sequence ID" value="NIR76271.1"/>
    <property type="molecule type" value="Genomic_DNA"/>
</dbReference>
<keyword evidence="1" id="KW-0812">Transmembrane</keyword>
<keyword evidence="1" id="KW-0472">Membrane</keyword>
<reference evidence="2 3" key="1">
    <citation type="submission" date="2020-01" db="EMBL/GenBank/DDBJ databases">
        <title>Genomes assembled from Gulf of Kutch pelagic sediment metagenomes.</title>
        <authorList>
            <person name="Chandrashekar M."/>
            <person name="Mahajan M.S."/>
            <person name="Dave K.J."/>
            <person name="Vatsa P."/>
            <person name="Nathani N.M."/>
        </authorList>
    </citation>
    <scope>NUCLEOTIDE SEQUENCE [LARGE SCALE GENOMIC DNA]</scope>
    <source>
        <strain evidence="2">KS3-K002</strain>
    </source>
</reference>
<evidence type="ECO:0000256" key="1">
    <source>
        <dbReference type="SAM" id="Phobius"/>
    </source>
</evidence>
<comment type="caution">
    <text evidence="2">The sequence shown here is derived from an EMBL/GenBank/DDBJ whole genome shotgun (WGS) entry which is preliminary data.</text>
</comment>
<evidence type="ECO:0000313" key="2">
    <source>
        <dbReference type="EMBL" id="NIR76271.1"/>
    </source>
</evidence>
<dbReference type="CDD" id="cd12105">
    <property type="entry name" value="HmuY"/>
    <property type="match status" value="1"/>
</dbReference>
<gene>
    <name evidence="2" type="ORF">GWO12_14350</name>
</gene>
<organism evidence="2 3">
    <name type="scientific">Candidatus Kutchimonas denitrificans</name>
    <dbReference type="NCBI Taxonomy" id="3056748"/>
    <lineage>
        <taxon>Bacteria</taxon>
        <taxon>Pseudomonadati</taxon>
        <taxon>Gemmatimonadota</taxon>
        <taxon>Gemmatimonadia</taxon>
        <taxon>Candidatus Palauibacterales</taxon>
        <taxon>Candidatus Palauibacteraceae</taxon>
        <taxon>Candidatus Kutchimonas</taxon>
    </lineage>
</organism>